<feature type="region of interest" description="Disordered" evidence="1">
    <location>
        <begin position="202"/>
        <end position="223"/>
    </location>
</feature>
<evidence type="ECO:0000256" key="1">
    <source>
        <dbReference type="SAM" id="MobiDB-lite"/>
    </source>
</evidence>
<protein>
    <submittedName>
        <fullName evidence="2">Uncharacterized protein</fullName>
    </submittedName>
</protein>
<name>A0ABD2W8P1_9HYME</name>
<feature type="region of interest" description="Disordered" evidence="1">
    <location>
        <begin position="171"/>
        <end position="190"/>
    </location>
</feature>
<gene>
    <name evidence="2" type="ORF">TKK_015545</name>
</gene>
<feature type="region of interest" description="Disordered" evidence="1">
    <location>
        <begin position="28"/>
        <end position="57"/>
    </location>
</feature>
<proteinExistence type="predicted"/>
<feature type="compositionally biased region" description="Basic residues" evidence="1">
    <location>
        <begin position="211"/>
        <end position="223"/>
    </location>
</feature>
<dbReference type="Proteomes" id="UP001627154">
    <property type="component" value="Unassembled WGS sequence"/>
</dbReference>
<feature type="compositionally biased region" description="Basic and acidic residues" evidence="1">
    <location>
        <begin position="28"/>
        <end position="44"/>
    </location>
</feature>
<dbReference type="Pfam" id="PF16027">
    <property type="entry name" value="DUF4786"/>
    <property type="match status" value="1"/>
</dbReference>
<evidence type="ECO:0000313" key="3">
    <source>
        <dbReference type="Proteomes" id="UP001627154"/>
    </source>
</evidence>
<organism evidence="2 3">
    <name type="scientific">Trichogramma kaykai</name>
    <dbReference type="NCBI Taxonomy" id="54128"/>
    <lineage>
        <taxon>Eukaryota</taxon>
        <taxon>Metazoa</taxon>
        <taxon>Ecdysozoa</taxon>
        <taxon>Arthropoda</taxon>
        <taxon>Hexapoda</taxon>
        <taxon>Insecta</taxon>
        <taxon>Pterygota</taxon>
        <taxon>Neoptera</taxon>
        <taxon>Endopterygota</taxon>
        <taxon>Hymenoptera</taxon>
        <taxon>Apocrita</taxon>
        <taxon>Proctotrupomorpha</taxon>
        <taxon>Chalcidoidea</taxon>
        <taxon>Trichogrammatidae</taxon>
        <taxon>Trichogramma</taxon>
    </lineage>
</organism>
<reference evidence="2 3" key="1">
    <citation type="journal article" date="2024" name="bioRxiv">
        <title>A reference genome for Trichogramma kaykai: A tiny desert-dwelling parasitoid wasp with competing sex-ratio distorters.</title>
        <authorList>
            <person name="Culotta J."/>
            <person name="Lindsey A.R."/>
        </authorList>
    </citation>
    <scope>NUCLEOTIDE SEQUENCE [LARGE SCALE GENOMIC DNA]</scope>
    <source>
        <strain evidence="2 3">KSX58</strain>
    </source>
</reference>
<sequence length="223" mass="25324">MFRDYHPPARSIFTGLDQLLELDKLSKASNEKKKLKKQQKDKQRQGPYKTNLPDSKIYYIKQKPSAAKPVTPRPDSPVHYIKLPPEPYAYDQAYGGYISRPPAFFGYKHSDPERNSALLQVPVKFLSNGKPNGVYTLAQKRPSIQSSSDSPIIRLSGSYKFNGKPSRVYLATSEDDQRDSPVYKLDNGSPYVFNGKPQSHVYRLQQDAKSKAARQKTKAATRR</sequence>
<dbReference type="EMBL" id="JBJJXI010000123">
    <property type="protein sequence ID" value="KAL3389297.1"/>
    <property type="molecule type" value="Genomic_DNA"/>
</dbReference>
<accession>A0ABD2W8P1</accession>
<dbReference type="InterPro" id="IPR031983">
    <property type="entry name" value="DUF4786"/>
</dbReference>
<comment type="caution">
    <text evidence="2">The sequence shown here is derived from an EMBL/GenBank/DDBJ whole genome shotgun (WGS) entry which is preliminary data.</text>
</comment>
<keyword evidence="3" id="KW-1185">Reference proteome</keyword>
<dbReference type="AlphaFoldDB" id="A0ABD2W8P1"/>
<evidence type="ECO:0000313" key="2">
    <source>
        <dbReference type="EMBL" id="KAL3389297.1"/>
    </source>
</evidence>